<protein>
    <submittedName>
        <fullName evidence="1">Uncharacterized protein</fullName>
    </submittedName>
</protein>
<sequence>MAERFASVSEDELCRLIAEKDSKNTKRATKASVKVFNEYLQEKNLDKPHHDDKVTLANVLTRFYAEARKKKAMGARIRKVP</sequence>
<evidence type="ECO:0000313" key="1">
    <source>
        <dbReference type="EMBL" id="KAK2562801.1"/>
    </source>
</evidence>
<dbReference type="Proteomes" id="UP001249851">
    <property type="component" value="Unassembled WGS sequence"/>
</dbReference>
<gene>
    <name evidence="1" type="ORF">P5673_013750</name>
</gene>
<proteinExistence type="predicted"/>
<comment type="caution">
    <text evidence="1">The sequence shown here is derived from an EMBL/GenBank/DDBJ whole genome shotgun (WGS) entry which is preliminary data.</text>
</comment>
<organism evidence="1 2">
    <name type="scientific">Acropora cervicornis</name>
    <name type="common">Staghorn coral</name>
    <dbReference type="NCBI Taxonomy" id="6130"/>
    <lineage>
        <taxon>Eukaryota</taxon>
        <taxon>Metazoa</taxon>
        <taxon>Cnidaria</taxon>
        <taxon>Anthozoa</taxon>
        <taxon>Hexacorallia</taxon>
        <taxon>Scleractinia</taxon>
        <taxon>Astrocoeniina</taxon>
        <taxon>Acroporidae</taxon>
        <taxon>Acropora</taxon>
    </lineage>
</organism>
<reference evidence="1" key="1">
    <citation type="journal article" date="2023" name="G3 (Bethesda)">
        <title>Whole genome assembly and annotation of the endangered Caribbean coral Acropora cervicornis.</title>
        <authorList>
            <person name="Selwyn J.D."/>
            <person name="Vollmer S.V."/>
        </authorList>
    </citation>
    <scope>NUCLEOTIDE SEQUENCE</scope>
    <source>
        <strain evidence="1">K2</strain>
    </source>
</reference>
<keyword evidence="2" id="KW-1185">Reference proteome</keyword>
<name>A0AAD9V682_ACRCE</name>
<dbReference type="AlphaFoldDB" id="A0AAD9V682"/>
<dbReference type="EMBL" id="JARQWQ010000027">
    <property type="protein sequence ID" value="KAK2562801.1"/>
    <property type="molecule type" value="Genomic_DNA"/>
</dbReference>
<accession>A0AAD9V682</accession>
<reference evidence="1" key="2">
    <citation type="journal article" date="2023" name="Science">
        <title>Genomic signatures of disease resistance in endangered staghorn corals.</title>
        <authorList>
            <person name="Vollmer S.V."/>
            <person name="Selwyn J.D."/>
            <person name="Despard B.A."/>
            <person name="Roesel C.L."/>
        </authorList>
    </citation>
    <scope>NUCLEOTIDE SEQUENCE</scope>
    <source>
        <strain evidence="1">K2</strain>
    </source>
</reference>
<evidence type="ECO:0000313" key="2">
    <source>
        <dbReference type="Proteomes" id="UP001249851"/>
    </source>
</evidence>